<feature type="signal peptide" evidence="12">
    <location>
        <begin position="1"/>
        <end position="22"/>
    </location>
</feature>
<dbReference type="PROSITE" id="PS52016">
    <property type="entry name" value="TONB_DEPENDENT_REC_3"/>
    <property type="match status" value="1"/>
</dbReference>
<evidence type="ECO:0000256" key="10">
    <source>
        <dbReference type="PROSITE-ProRule" id="PRU01360"/>
    </source>
</evidence>
<dbReference type="InterPro" id="IPR023997">
    <property type="entry name" value="TonB-dep_OMP_SusC/RagA_CS"/>
</dbReference>
<dbReference type="Gene3D" id="2.40.170.20">
    <property type="entry name" value="TonB-dependent receptor, beta-barrel domain"/>
    <property type="match status" value="1"/>
</dbReference>
<keyword evidence="5 12" id="KW-0732">Signal</keyword>
<dbReference type="Pfam" id="PF07715">
    <property type="entry name" value="Plug"/>
    <property type="match status" value="1"/>
</dbReference>
<dbReference type="GO" id="GO:0015344">
    <property type="term" value="F:siderophore uptake transmembrane transporter activity"/>
    <property type="evidence" value="ECO:0007669"/>
    <property type="project" value="TreeGrafter"/>
</dbReference>
<keyword evidence="16" id="KW-1185">Reference proteome</keyword>
<dbReference type="InterPro" id="IPR036942">
    <property type="entry name" value="Beta-barrel_TonB_sf"/>
</dbReference>
<dbReference type="NCBIfam" id="TIGR04056">
    <property type="entry name" value="OMP_RagA_SusC"/>
    <property type="match status" value="1"/>
</dbReference>
<evidence type="ECO:0000256" key="12">
    <source>
        <dbReference type="SAM" id="SignalP"/>
    </source>
</evidence>
<dbReference type="InterPro" id="IPR039426">
    <property type="entry name" value="TonB-dep_rcpt-like"/>
</dbReference>
<feature type="chain" id="PRO_5038138741" evidence="12">
    <location>
        <begin position="23"/>
        <end position="1002"/>
    </location>
</feature>
<comment type="caution">
    <text evidence="15">The sequence shown here is derived from an EMBL/GenBank/DDBJ whole genome shotgun (WGS) entry which is preliminary data.</text>
</comment>
<comment type="subcellular location">
    <subcellularLocation>
        <location evidence="1 10">Cell outer membrane</location>
        <topology evidence="1 10">Multi-pass membrane protein</topology>
    </subcellularLocation>
</comment>
<evidence type="ECO:0000259" key="14">
    <source>
        <dbReference type="Pfam" id="PF07715"/>
    </source>
</evidence>
<evidence type="ECO:0000256" key="7">
    <source>
        <dbReference type="ARBA" id="ARBA00023136"/>
    </source>
</evidence>
<dbReference type="Pfam" id="PF00593">
    <property type="entry name" value="TonB_dep_Rec_b-barrel"/>
    <property type="match status" value="1"/>
</dbReference>
<evidence type="ECO:0000313" key="15">
    <source>
        <dbReference type="EMBL" id="MBB2146252.1"/>
    </source>
</evidence>
<keyword evidence="2 10" id="KW-0813">Transport</keyword>
<keyword evidence="3 10" id="KW-1134">Transmembrane beta strand</keyword>
<comment type="similarity">
    <text evidence="10 11">Belongs to the TonB-dependent receptor family.</text>
</comment>
<accession>A0A923DY80</accession>
<keyword evidence="4 10" id="KW-0812">Transmembrane</keyword>
<dbReference type="EMBL" id="WNXD01000002">
    <property type="protein sequence ID" value="MBB2146252.1"/>
    <property type="molecule type" value="Genomic_DNA"/>
</dbReference>
<reference evidence="15" key="1">
    <citation type="submission" date="2019-11" db="EMBL/GenBank/DDBJ databases">
        <title>Description of Pedobacter sp. LMG 31464T.</title>
        <authorList>
            <person name="Carlier A."/>
            <person name="Qi S."/>
            <person name="Vandamme P."/>
        </authorList>
    </citation>
    <scope>NUCLEOTIDE SEQUENCE</scope>
    <source>
        <strain evidence="15">LMG 31464</strain>
    </source>
</reference>
<name>A0A923DY80_9SPHI</name>
<evidence type="ECO:0000256" key="8">
    <source>
        <dbReference type="ARBA" id="ARBA00023170"/>
    </source>
</evidence>
<dbReference type="InterPro" id="IPR012910">
    <property type="entry name" value="Plug_dom"/>
</dbReference>
<dbReference type="Pfam" id="PF13715">
    <property type="entry name" value="CarbopepD_reg_2"/>
    <property type="match status" value="1"/>
</dbReference>
<feature type="domain" description="TonB-dependent receptor-like beta-barrel" evidence="13">
    <location>
        <begin position="414"/>
        <end position="967"/>
    </location>
</feature>
<keyword evidence="7 10" id="KW-0472">Membrane</keyword>
<dbReference type="InterPro" id="IPR037066">
    <property type="entry name" value="Plug_dom_sf"/>
</dbReference>
<proteinExistence type="inferred from homology"/>
<evidence type="ECO:0000313" key="16">
    <source>
        <dbReference type="Proteomes" id="UP000601055"/>
    </source>
</evidence>
<feature type="domain" description="TonB-dependent receptor plug" evidence="14">
    <location>
        <begin position="118"/>
        <end position="236"/>
    </location>
</feature>
<gene>
    <name evidence="15" type="ORF">GM921_12195</name>
</gene>
<dbReference type="InterPro" id="IPR023996">
    <property type="entry name" value="TonB-dep_OMP_SusC/RagA"/>
</dbReference>
<dbReference type="InterPro" id="IPR008969">
    <property type="entry name" value="CarboxyPept-like_regulatory"/>
</dbReference>
<sequence length="1002" mass="108034">MKQKLLFFFVMISLSYCSALYAQNRTISGKVTGTDDGLPIPGVSVKVKGTNVVVQTKGEGEFSISVPQDASSLIFSYLGYTEQEVRITGSTNMNVKLSPSSRELSEVVISGYGIKQSKRDLTGANAIVSGKDIANIPVQSFDNALSGRAAGVQITSSSGIPGANVTVNIRGISSITAGNDPLYIIDGVEVISGDKSRAFPTSNALAGINPNDIESINIMKDAAAASIYGAQAANGVVIITTKRGKSGKTQINFNAYGGVSKVIEKAPILNTAEFITLSREAVINRYGSIALAPAAVQTVLTSFGDPLTAPTYDWQDAVYRSGALQNYDLSASGGDEKTKFFISGSYNKQIGQEIGQDFKRGGVRFNIDHKLSNKISFETSLNLSSFTQNGTSGGTAFASPNRTAMLMPPTNPIYNADGTYNTLLYGGYPNNVVQTAEYNITRANTKKAIGNFTGNYQITSDFKFRTSFSADFSYIAEDGYTDPRTPDGAGVSGRASVASTTFKDFNTDQTLNYAHTFNKHRVSAIGGLSYKQEINEGNNASGTGFPSYQFKTLQSAATPTVANSFYTAYKQIGYFVRADYAFDDKYLASATVRYDGSSKFGSNKRYGAFPAGSVGWRLSKEAFLSDVKWINELKLRASYGILGNSRIGNFDSRSLYQGAGDYAGLPGINPTLGNDNLTWEEAATADAGIDFSLFKGRISGGVGAFIKKTSQLLLNRNLPITSGFATIATNIGKLENRGIEIELNTTNILAGGFKWETALNATFLRSKLLELNDGLQSLDNTYFVGQELLMYNTSKYAGVNPADGNPMWYDANGNITYSPVAADRQFLGSQLPKGYGGITNTFSYKGISLSAFIQYQYGNKINNGDAQFTRRMGSTIDRNQDRSELRRWQKPGDITDTPKPYYNTGVPAAAQSGGVTYASPYGATGRFIEDGSYLRLKNISFGYTLPSKLLSKTGLRNVQIYAQAYNLFTITKFTGLDPEVQGTTSGIVPQYKNYTLGIQLGL</sequence>
<dbReference type="RefSeq" id="WP_182922919.1">
    <property type="nucleotide sequence ID" value="NZ_WNXD01000002.1"/>
</dbReference>
<keyword evidence="8" id="KW-0675">Receptor</keyword>
<dbReference type="AlphaFoldDB" id="A0A923DY80"/>
<dbReference type="Gene3D" id="2.170.130.10">
    <property type="entry name" value="TonB-dependent receptor, plug domain"/>
    <property type="match status" value="1"/>
</dbReference>
<evidence type="ECO:0000256" key="4">
    <source>
        <dbReference type="ARBA" id="ARBA00022692"/>
    </source>
</evidence>
<keyword evidence="6 11" id="KW-0798">TonB box</keyword>
<evidence type="ECO:0000256" key="9">
    <source>
        <dbReference type="ARBA" id="ARBA00023237"/>
    </source>
</evidence>
<dbReference type="SUPFAM" id="SSF56935">
    <property type="entry name" value="Porins"/>
    <property type="match status" value="1"/>
</dbReference>
<evidence type="ECO:0000256" key="1">
    <source>
        <dbReference type="ARBA" id="ARBA00004571"/>
    </source>
</evidence>
<dbReference type="PANTHER" id="PTHR30069:SF29">
    <property type="entry name" value="HEMOGLOBIN AND HEMOGLOBIN-HAPTOGLOBIN-BINDING PROTEIN 1-RELATED"/>
    <property type="match status" value="1"/>
</dbReference>
<evidence type="ECO:0000256" key="2">
    <source>
        <dbReference type="ARBA" id="ARBA00022448"/>
    </source>
</evidence>
<evidence type="ECO:0000256" key="11">
    <source>
        <dbReference type="RuleBase" id="RU003357"/>
    </source>
</evidence>
<evidence type="ECO:0000256" key="3">
    <source>
        <dbReference type="ARBA" id="ARBA00022452"/>
    </source>
</evidence>
<dbReference type="GO" id="GO:0044718">
    <property type="term" value="P:siderophore transmembrane transport"/>
    <property type="evidence" value="ECO:0007669"/>
    <property type="project" value="TreeGrafter"/>
</dbReference>
<protein>
    <submittedName>
        <fullName evidence="15">SusC/RagA family TonB-linked outer membrane protein</fullName>
    </submittedName>
</protein>
<dbReference type="NCBIfam" id="TIGR04057">
    <property type="entry name" value="SusC_RagA_signa"/>
    <property type="match status" value="1"/>
</dbReference>
<evidence type="ECO:0000256" key="5">
    <source>
        <dbReference type="ARBA" id="ARBA00022729"/>
    </source>
</evidence>
<dbReference type="PANTHER" id="PTHR30069">
    <property type="entry name" value="TONB-DEPENDENT OUTER MEMBRANE RECEPTOR"/>
    <property type="match status" value="1"/>
</dbReference>
<organism evidence="15 16">
    <name type="scientific">Pedobacter planticolens</name>
    <dbReference type="NCBI Taxonomy" id="2679964"/>
    <lineage>
        <taxon>Bacteria</taxon>
        <taxon>Pseudomonadati</taxon>
        <taxon>Bacteroidota</taxon>
        <taxon>Sphingobacteriia</taxon>
        <taxon>Sphingobacteriales</taxon>
        <taxon>Sphingobacteriaceae</taxon>
        <taxon>Pedobacter</taxon>
    </lineage>
</organism>
<dbReference type="InterPro" id="IPR000531">
    <property type="entry name" value="Beta-barrel_TonB"/>
</dbReference>
<evidence type="ECO:0000259" key="13">
    <source>
        <dbReference type="Pfam" id="PF00593"/>
    </source>
</evidence>
<dbReference type="SUPFAM" id="SSF49464">
    <property type="entry name" value="Carboxypeptidase regulatory domain-like"/>
    <property type="match status" value="1"/>
</dbReference>
<evidence type="ECO:0000256" key="6">
    <source>
        <dbReference type="ARBA" id="ARBA00023077"/>
    </source>
</evidence>
<keyword evidence="9 10" id="KW-0998">Cell outer membrane</keyword>
<dbReference type="GO" id="GO:0009279">
    <property type="term" value="C:cell outer membrane"/>
    <property type="evidence" value="ECO:0007669"/>
    <property type="project" value="UniProtKB-SubCell"/>
</dbReference>
<dbReference type="Gene3D" id="2.60.40.1120">
    <property type="entry name" value="Carboxypeptidase-like, regulatory domain"/>
    <property type="match status" value="1"/>
</dbReference>
<dbReference type="Proteomes" id="UP000601055">
    <property type="component" value="Unassembled WGS sequence"/>
</dbReference>